<proteinExistence type="predicted"/>
<evidence type="ECO:0000313" key="2">
    <source>
        <dbReference type="Proteomes" id="UP000540412"/>
    </source>
</evidence>
<keyword evidence="2" id="KW-1185">Reference proteome</keyword>
<comment type="caution">
    <text evidence="1">The sequence shown here is derived from an EMBL/GenBank/DDBJ whole genome shotgun (WGS) entry which is preliminary data.</text>
</comment>
<dbReference type="Proteomes" id="UP000540412">
    <property type="component" value="Unassembled WGS sequence"/>
</dbReference>
<name>A0A7W9PCQ3_9NOCA</name>
<dbReference type="EMBL" id="JACHIT010000001">
    <property type="protein sequence ID" value="MBB5913184.1"/>
    <property type="molecule type" value="Genomic_DNA"/>
</dbReference>
<accession>A0A7W9PCQ3</accession>
<sequence length="103" mass="11863">MRTHPTAFVWVDPAVSRCPELENARVRRLAHRLGYRLYWPRPSVIPIVDQVRTADVDVVITPSVSHLDILQLHALICIIDVETAFPRMSFARHTIHSREVTQT</sequence>
<protein>
    <submittedName>
        <fullName evidence="1">Uncharacterized protein</fullName>
    </submittedName>
</protein>
<evidence type="ECO:0000313" key="1">
    <source>
        <dbReference type="EMBL" id="MBB5913184.1"/>
    </source>
</evidence>
<gene>
    <name evidence="1" type="ORF">BJY24_002051</name>
</gene>
<dbReference type="AlphaFoldDB" id="A0A7W9PCQ3"/>
<dbReference type="RefSeq" id="WP_040745289.1">
    <property type="nucleotide sequence ID" value="NZ_JACHIT010000001.1"/>
</dbReference>
<reference evidence="1 2" key="1">
    <citation type="submission" date="2020-08" db="EMBL/GenBank/DDBJ databases">
        <title>Sequencing the genomes of 1000 actinobacteria strains.</title>
        <authorList>
            <person name="Klenk H.-P."/>
        </authorList>
    </citation>
    <scope>NUCLEOTIDE SEQUENCE [LARGE SCALE GENOMIC DNA]</scope>
    <source>
        <strain evidence="1 2">DSM 43582</strain>
    </source>
</reference>
<organism evidence="1 2">
    <name type="scientific">Nocardia transvalensis</name>
    <dbReference type="NCBI Taxonomy" id="37333"/>
    <lineage>
        <taxon>Bacteria</taxon>
        <taxon>Bacillati</taxon>
        <taxon>Actinomycetota</taxon>
        <taxon>Actinomycetes</taxon>
        <taxon>Mycobacteriales</taxon>
        <taxon>Nocardiaceae</taxon>
        <taxon>Nocardia</taxon>
    </lineage>
</organism>